<feature type="transmembrane region" description="Helical" evidence="6">
    <location>
        <begin position="278"/>
        <end position="297"/>
    </location>
</feature>
<dbReference type="AlphaFoldDB" id="A0A397A4R7"/>
<feature type="transmembrane region" description="Helical" evidence="6">
    <location>
        <begin position="327"/>
        <end position="347"/>
    </location>
</feature>
<feature type="transmembrane region" description="Helical" evidence="6">
    <location>
        <begin position="192"/>
        <end position="213"/>
    </location>
</feature>
<dbReference type="Gene3D" id="1.20.1740.10">
    <property type="entry name" value="Amino acid/polyamine transporter I"/>
    <property type="match status" value="1"/>
</dbReference>
<dbReference type="PANTHER" id="PTHR42770:SF7">
    <property type="entry name" value="MEMBRANE PROTEIN"/>
    <property type="match status" value="1"/>
</dbReference>
<feature type="transmembrane region" description="Helical" evidence="6">
    <location>
        <begin position="152"/>
        <end position="172"/>
    </location>
</feature>
<dbReference type="PIRSF" id="PIRSF006060">
    <property type="entry name" value="AA_transporter"/>
    <property type="match status" value="1"/>
</dbReference>
<protein>
    <recommendedName>
        <fullName evidence="11">Amino acid permease/ SLC12A domain-containing protein</fullName>
    </recommendedName>
</protein>
<dbReference type="Pfam" id="PF13520">
    <property type="entry name" value="AA_permease_2"/>
    <property type="match status" value="1"/>
</dbReference>
<evidence type="ECO:0000256" key="3">
    <source>
        <dbReference type="ARBA" id="ARBA00022692"/>
    </source>
</evidence>
<keyword evidence="2" id="KW-1003">Cell membrane</keyword>
<proteinExistence type="predicted"/>
<gene>
    <name evidence="7" type="ORF">DYB25_000936</name>
    <name evidence="8" type="ORF">DYB30_000602</name>
</gene>
<evidence type="ECO:0000256" key="2">
    <source>
        <dbReference type="ARBA" id="ARBA00022475"/>
    </source>
</evidence>
<feature type="transmembrane region" description="Helical" evidence="6">
    <location>
        <begin position="422"/>
        <end position="442"/>
    </location>
</feature>
<feature type="transmembrane region" description="Helical" evidence="6">
    <location>
        <begin position="225"/>
        <end position="244"/>
    </location>
</feature>
<dbReference type="InterPro" id="IPR050367">
    <property type="entry name" value="APC_superfamily"/>
</dbReference>
<comment type="subcellular location">
    <subcellularLocation>
        <location evidence="1">Cell membrane</location>
        <topology evidence="1">Multi-pass membrane protein</topology>
    </subcellularLocation>
</comment>
<name>A0A397A4R7_APHAT</name>
<evidence type="ECO:0000313" key="10">
    <source>
        <dbReference type="Proteomes" id="UP000266643"/>
    </source>
</evidence>
<feature type="transmembrane region" description="Helical" evidence="6">
    <location>
        <begin position="125"/>
        <end position="145"/>
    </location>
</feature>
<feature type="transmembrane region" description="Helical" evidence="6">
    <location>
        <begin position="38"/>
        <end position="57"/>
    </location>
</feature>
<evidence type="ECO:0000313" key="9">
    <source>
        <dbReference type="Proteomes" id="UP000266239"/>
    </source>
</evidence>
<feature type="transmembrane region" description="Helical" evidence="6">
    <location>
        <begin position="353"/>
        <end position="378"/>
    </location>
</feature>
<evidence type="ECO:0000313" key="7">
    <source>
        <dbReference type="EMBL" id="RHY00657.1"/>
    </source>
</evidence>
<dbReference type="Proteomes" id="UP000266643">
    <property type="component" value="Unassembled WGS sequence"/>
</dbReference>
<dbReference type="Proteomes" id="UP000266239">
    <property type="component" value="Unassembled WGS sequence"/>
</dbReference>
<dbReference type="InterPro" id="IPR002293">
    <property type="entry name" value="AA/rel_permease1"/>
</dbReference>
<sequence length="481" mass="51482">MADTVQDNRYARAPHLWALGVGAVISGDFFGWQTALSAGFLGLVVNLVLASVLYILLSFSIAELSTSVPCGGGPYAFAHRALGSTSAYFAGLAEVLKVVVTVAVIAVGIGAYMNQLLKLEEGHGPIWWVVFYVLFTVLNLIGVALSFRVQVAATVLSVVILIVFYIGAISYVDYGLWVRDQDWEWKDGASGLVNGFSFSMWFFLGIEELPLAVEDTIDPQVNMPRGLISSIVTLFVLAFSTAFFNTTISPGASAIFESASPLLDGYKTVFGDNSVTSGFSWLLIVGLLASFHSFIYCMGRLVMAMARDGFLPAILANVHPIRQTPTAGILAGTSIGLVTVIVMYYAIGFIRLGAVLINLALLGALISYAFQLVSFLALRVREPDLARPYRSPFGMPGALLCLGLVAYALFTIVYQGAGSSDFLVSIVIAIVYFVLGAAWFAGVARHHIKPLSVIHQGERQGYVGADSPHAASLTKESTALA</sequence>
<keyword evidence="3 6" id="KW-0812">Transmembrane</keyword>
<evidence type="ECO:0000256" key="6">
    <source>
        <dbReference type="SAM" id="Phobius"/>
    </source>
</evidence>
<accession>A0A397A4R7</accession>
<dbReference type="GO" id="GO:0016020">
    <property type="term" value="C:membrane"/>
    <property type="evidence" value="ECO:0007669"/>
    <property type="project" value="UniProtKB-SubCell"/>
</dbReference>
<dbReference type="PANTHER" id="PTHR42770">
    <property type="entry name" value="AMINO ACID TRANSPORTER-RELATED"/>
    <property type="match status" value="1"/>
</dbReference>
<evidence type="ECO:0000256" key="1">
    <source>
        <dbReference type="ARBA" id="ARBA00004651"/>
    </source>
</evidence>
<dbReference type="VEuPathDB" id="FungiDB:H257_09253"/>
<keyword evidence="4 6" id="KW-1133">Transmembrane helix</keyword>
<dbReference type="GO" id="GO:0055085">
    <property type="term" value="P:transmembrane transport"/>
    <property type="evidence" value="ECO:0007669"/>
    <property type="project" value="InterPro"/>
</dbReference>
<comment type="caution">
    <text evidence="7">The sequence shown here is derived from an EMBL/GenBank/DDBJ whole genome shotgun (WGS) entry which is preliminary data.</text>
</comment>
<evidence type="ECO:0000256" key="5">
    <source>
        <dbReference type="ARBA" id="ARBA00023136"/>
    </source>
</evidence>
<feature type="transmembrane region" description="Helical" evidence="6">
    <location>
        <begin position="398"/>
        <end position="416"/>
    </location>
</feature>
<organism evidence="7 9">
    <name type="scientific">Aphanomyces astaci</name>
    <name type="common">Crayfish plague agent</name>
    <dbReference type="NCBI Taxonomy" id="112090"/>
    <lineage>
        <taxon>Eukaryota</taxon>
        <taxon>Sar</taxon>
        <taxon>Stramenopiles</taxon>
        <taxon>Oomycota</taxon>
        <taxon>Saprolegniomycetes</taxon>
        <taxon>Saprolegniales</taxon>
        <taxon>Verrucalvaceae</taxon>
        <taxon>Aphanomyces</taxon>
    </lineage>
</organism>
<evidence type="ECO:0008006" key="11">
    <source>
        <dbReference type="Google" id="ProtNLM"/>
    </source>
</evidence>
<keyword evidence="5 6" id="KW-0472">Membrane</keyword>
<reference evidence="9 10" key="1">
    <citation type="submission" date="2018-08" db="EMBL/GenBank/DDBJ databases">
        <title>Aphanomyces genome sequencing and annotation.</title>
        <authorList>
            <person name="Minardi D."/>
            <person name="Oidtmann B."/>
            <person name="Van Der Giezen M."/>
            <person name="Studholme D.J."/>
        </authorList>
    </citation>
    <scope>NUCLEOTIDE SEQUENCE [LARGE SCALE GENOMIC DNA]</scope>
    <source>
        <strain evidence="8 10">D2</strain>
        <strain evidence="7 9">Yx</strain>
    </source>
</reference>
<dbReference type="EMBL" id="QUTA01009678">
    <property type="protein sequence ID" value="RHY00657.1"/>
    <property type="molecule type" value="Genomic_DNA"/>
</dbReference>
<feature type="transmembrane region" description="Helical" evidence="6">
    <location>
        <begin position="16"/>
        <end position="32"/>
    </location>
</feature>
<evidence type="ECO:0000256" key="4">
    <source>
        <dbReference type="ARBA" id="ARBA00022989"/>
    </source>
</evidence>
<dbReference type="EMBL" id="QUTD01007182">
    <property type="protein sequence ID" value="RHY51407.1"/>
    <property type="molecule type" value="Genomic_DNA"/>
</dbReference>
<feature type="transmembrane region" description="Helical" evidence="6">
    <location>
        <begin position="87"/>
        <end position="113"/>
    </location>
</feature>
<evidence type="ECO:0000313" key="8">
    <source>
        <dbReference type="EMBL" id="RHY51407.1"/>
    </source>
</evidence>